<sequence>MAGGKLRKLIEESGIKGGGLKSYCVTRWTTSSESVNSVLNLKPVLEKFKIENLLILINTLLDVPLKSGVYARLAKTALSIGQNLGFDLEQSRALCSQLSRYRKKEPPFDLEFGHGFQEPINWWNLIETNPDPESLPIRVTEALAETDNADKEEEDEYEDNSFDKSRSRIEKPVRRTINGEIIPDDNVIVLIENVWIENEIDLSNDIILKGIGNIPKDLDDDFIDNEKNNNENIVLTDDETVDDTNGRGILNYNVNDLLDECINEN</sequence>
<accession>A0A915ZHZ9</accession>
<name>A0A915ZHZ9_9GLOM</name>
<proteinExistence type="predicted"/>
<organism evidence="2 3">
    <name type="scientific">Rhizophagus irregularis</name>
    <dbReference type="NCBI Taxonomy" id="588596"/>
    <lineage>
        <taxon>Eukaryota</taxon>
        <taxon>Fungi</taxon>
        <taxon>Fungi incertae sedis</taxon>
        <taxon>Mucoromycota</taxon>
        <taxon>Glomeromycotina</taxon>
        <taxon>Glomeromycetes</taxon>
        <taxon>Glomerales</taxon>
        <taxon>Glomeraceae</taxon>
        <taxon>Rhizophagus</taxon>
    </lineage>
</organism>
<feature type="compositionally biased region" description="Acidic residues" evidence="1">
    <location>
        <begin position="150"/>
        <end position="160"/>
    </location>
</feature>
<evidence type="ECO:0000313" key="2">
    <source>
        <dbReference type="EMBL" id="CAB5377996.1"/>
    </source>
</evidence>
<reference evidence="2" key="1">
    <citation type="submission" date="2020-05" db="EMBL/GenBank/DDBJ databases">
        <authorList>
            <person name="Rincon C."/>
            <person name="Sanders R I."/>
            <person name="Robbins C."/>
            <person name="Chaturvedi A."/>
        </authorList>
    </citation>
    <scope>NUCLEOTIDE SEQUENCE</scope>
    <source>
        <strain evidence="2">CHB12</strain>
    </source>
</reference>
<dbReference type="Proteomes" id="UP000684084">
    <property type="component" value="Unassembled WGS sequence"/>
</dbReference>
<dbReference type="EMBL" id="CAGKOT010000038">
    <property type="protein sequence ID" value="CAB5377996.1"/>
    <property type="molecule type" value="Genomic_DNA"/>
</dbReference>
<feature type="region of interest" description="Disordered" evidence="1">
    <location>
        <begin position="145"/>
        <end position="165"/>
    </location>
</feature>
<dbReference type="OrthoDB" id="2399958at2759"/>
<gene>
    <name evidence="2" type="ORF">CHRIB12_LOCUS15999</name>
</gene>
<evidence type="ECO:0000256" key="1">
    <source>
        <dbReference type="SAM" id="MobiDB-lite"/>
    </source>
</evidence>
<comment type="caution">
    <text evidence="2">The sequence shown here is derived from an EMBL/GenBank/DDBJ whole genome shotgun (WGS) entry which is preliminary data.</text>
</comment>
<protein>
    <submittedName>
        <fullName evidence="2">Uncharacterized protein</fullName>
    </submittedName>
</protein>
<dbReference type="AlphaFoldDB" id="A0A915ZHZ9"/>
<dbReference type="VEuPathDB" id="FungiDB:RhiirFUN_018725"/>
<evidence type="ECO:0000313" key="3">
    <source>
        <dbReference type="Proteomes" id="UP000684084"/>
    </source>
</evidence>